<evidence type="ECO:0000256" key="6">
    <source>
        <dbReference type="ARBA" id="ARBA00022801"/>
    </source>
</evidence>
<sequence length="192" mass="21230">MSLVVSRWTDFQKQEQVDDQLAVINNEFAPHNISFNLINVTRTINADWATSGLESYPFKKALRKGDWSTLNIYSVKSICSDGRSIGGYGTIPQISPQNSTNFHLDGCVISSNTMPVSNSTRKNMGFTAVHEIGHWLNLFHPFEGGCDGYGDFVDDTPAMLPDKGVGTCEEGQDTCPKHPGNDPIHNYSKFIP</sequence>
<keyword evidence="6" id="KW-0378">Hydrolase</keyword>
<evidence type="ECO:0000256" key="2">
    <source>
        <dbReference type="ARBA" id="ARBA00008721"/>
    </source>
</evidence>
<evidence type="ECO:0000259" key="10">
    <source>
        <dbReference type="Pfam" id="PF05572"/>
    </source>
</evidence>
<comment type="caution">
    <text evidence="11">The sequence shown here is derived from an EMBL/GenBank/DDBJ whole genome shotgun (WGS) entry which is preliminary data.</text>
</comment>
<dbReference type="EMBL" id="MAVT02000521">
    <property type="protein sequence ID" value="POS75172.1"/>
    <property type="molecule type" value="Genomic_DNA"/>
</dbReference>
<evidence type="ECO:0000256" key="8">
    <source>
        <dbReference type="ARBA" id="ARBA00023049"/>
    </source>
</evidence>
<dbReference type="GO" id="GO:0006508">
    <property type="term" value="P:proteolysis"/>
    <property type="evidence" value="ECO:0007669"/>
    <property type="project" value="UniProtKB-KW"/>
</dbReference>
<dbReference type="PANTHER" id="PTHR47466">
    <property type="match status" value="1"/>
</dbReference>
<dbReference type="InParanoid" id="A0A2P5HY40"/>
<keyword evidence="9" id="KW-1015">Disulfide bond</keyword>
<organism evidence="11 12">
    <name type="scientific">Diaporthe helianthi</name>
    <dbReference type="NCBI Taxonomy" id="158607"/>
    <lineage>
        <taxon>Eukaryota</taxon>
        <taxon>Fungi</taxon>
        <taxon>Dikarya</taxon>
        <taxon>Ascomycota</taxon>
        <taxon>Pezizomycotina</taxon>
        <taxon>Sordariomycetes</taxon>
        <taxon>Sordariomycetidae</taxon>
        <taxon>Diaporthales</taxon>
        <taxon>Diaporthaceae</taxon>
        <taxon>Diaporthe</taxon>
    </lineage>
</organism>
<comment type="function">
    <text evidence="1">Secreted metalloproteinase that allows assimilation of proteinaceous substrates.</text>
</comment>
<dbReference type="STRING" id="158607.A0A2P5HY40"/>
<keyword evidence="7" id="KW-0862">Zinc</keyword>
<gene>
    <name evidence="11" type="ORF">DHEL01_v206435</name>
</gene>
<accession>A0A2P5HY40</accession>
<keyword evidence="5" id="KW-0732">Signal</keyword>
<dbReference type="InterPro" id="IPR008754">
    <property type="entry name" value="Peptidase_M43"/>
</dbReference>
<dbReference type="Proteomes" id="UP000094444">
    <property type="component" value="Unassembled WGS sequence"/>
</dbReference>
<comment type="similarity">
    <text evidence="2">Belongs to the peptidase M43B family.</text>
</comment>
<evidence type="ECO:0000256" key="3">
    <source>
        <dbReference type="ARBA" id="ARBA00022670"/>
    </source>
</evidence>
<reference evidence="11" key="1">
    <citation type="submission" date="2017-09" db="EMBL/GenBank/DDBJ databases">
        <title>Polyketide synthases of a Diaporthe helianthi virulent isolate.</title>
        <authorList>
            <person name="Baroncelli R."/>
        </authorList>
    </citation>
    <scope>NUCLEOTIDE SEQUENCE [LARGE SCALE GENOMIC DNA]</scope>
    <source>
        <strain evidence="11">7/96</strain>
    </source>
</reference>
<name>A0A2P5HY40_DIAHE</name>
<dbReference type="SUPFAM" id="SSF55486">
    <property type="entry name" value="Metalloproteases ('zincins'), catalytic domain"/>
    <property type="match status" value="1"/>
</dbReference>
<dbReference type="AlphaFoldDB" id="A0A2P5HY40"/>
<keyword evidence="4" id="KW-0479">Metal-binding</keyword>
<evidence type="ECO:0000256" key="5">
    <source>
        <dbReference type="ARBA" id="ARBA00022729"/>
    </source>
</evidence>
<proteinExistence type="inferred from homology"/>
<dbReference type="InterPro" id="IPR024079">
    <property type="entry name" value="MetalloPept_cat_dom_sf"/>
</dbReference>
<evidence type="ECO:0000256" key="9">
    <source>
        <dbReference type="ARBA" id="ARBA00023157"/>
    </source>
</evidence>
<dbReference type="OrthoDB" id="536211at2759"/>
<keyword evidence="12" id="KW-1185">Reference proteome</keyword>
<evidence type="ECO:0000256" key="1">
    <source>
        <dbReference type="ARBA" id="ARBA00003174"/>
    </source>
</evidence>
<dbReference type="GO" id="GO:0046872">
    <property type="term" value="F:metal ion binding"/>
    <property type="evidence" value="ECO:0007669"/>
    <property type="project" value="UniProtKB-KW"/>
</dbReference>
<dbReference type="Pfam" id="PF05572">
    <property type="entry name" value="Peptidase_M43"/>
    <property type="match status" value="1"/>
</dbReference>
<evidence type="ECO:0000313" key="11">
    <source>
        <dbReference type="EMBL" id="POS75172.1"/>
    </source>
</evidence>
<keyword evidence="3" id="KW-0645">Protease</keyword>
<protein>
    <submittedName>
        <fullName evidence="11">Metalloprotease</fullName>
    </submittedName>
</protein>
<keyword evidence="8 11" id="KW-0482">Metalloprotease</keyword>
<evidence type="ECO:0000256" key="7">
    <source>
        <dbReference type="ARBA" id="ARBA00022833"/>
    </source>
</evidence>
<dbReference type="PANTHER" id="PTHR47466:SF1">
    <property type="entry name" value="METALLOPROTEASE MEP1 (AFU_ORTHOLOGUE AFUA_1G07730)-RELATED"/>
    <property type="match status" value="1"/>
</dbReference>
<evidence type="ECO:0000313" key="12">
    <source>
        <dbReference type="Proteomes" id="UP000094444"/>
    </source>
</evidence>
<feature type="domain" description="Peptidase M43 pregnancy-associated plasma-A" evidence="10">
    <location>
        <begin position="117"/>
        <end position="176"/>
    </location>
</feature>
<dbReference type="GO" id="GO:0008237">
    <property type="term" value="F:metallopeptidase activity"/>
    <property type="evidence" value="ECO:0007669"/>
    <property type="project" value="UniProtKB-KW"/>
</dbReference>
<dbReference type="Gene3D" id="3.40.390.10">
    <property type="entry name" value="Collagenase (Catalytic Domain)"/>
    <property type="match status" value="1"/>
</dbReference>
<evidence type="ECO:0000256" key="4">
    <source>
        <dbReference type="ARBA" id="ARBA00022723"/>
    </source>
</evidence>